<dbReference type="AlphaFoldDB" id="A0AAV7UY27"/>
<protein>
    <submittedName>
        <fullName evidence="2">Uncharacterized protein</fullName>
    </submittedName>
</protein>
<reference evidence="2" key="1">
    <citation type="journal article" date="2022" name="bioRxiv">
        <title>Sequencing and chromosome-scale assembly of the giantPleurodeles waltlgenome.</title>
        <authorList>
            <person name="Brown T."/>
            <person name="Elewa A."/>
            <person name="Iarovenko S."/>
            <person name="Subramanian E."/>
            <person name="Araus A.J."/>
            <person name="Petzold A."/>
            <person name="Susuki M."/>
            <person name="Suzuki K.-i.T."/>
            <person name="Hayashi T."/>
            <person name="Toyoda A."/>
            <person name="Oliveira C."/>
            <person name="Osipova E."/>
            <person name="Leigh N.D."/>
            <person name="Simon A."/>
            <person name="Yun M.H."/>
        </authorList>
    </citation>
    <scope>NUCLEOTIDE SEQUENCE</scope>
    <source>
        <strain evidence="2">20211129_DDA</strain>
        <tissue evidence="2">Liver</tissue>
    </source>
</reference>
<dbReference type="Proteomes" id="UP001066276">
    <property type="component" value="Chromosome 2_2"/>
</dbReference>
<dbReference type="EMBL" id="JANPWB010000004">
    <property type="protein sequence ID" value="KAJ1194005.1"/>
    <property type="molecule type" value="Genomic_DNA"/>
</dbReference>
<comment type="caution">
    <text evidence="2">The sequence shown here is derived from an EMBL/GenBank/DDBJ whole genome shotgun (WGS) entry which is preliminary data.</text>
</comment>
<keyword evidence="3" id="KW-1185">Reference proteome</keyword>
<feature type="region of interest" description="Disordered" evidence="1">
    <location>
        <begin position="161"/>
        <end position="201"/>
    </location>
</feature>
<name>A0AAV7UY27_PLEWA</name>
<accession>A0AAV7UY27</accession>
<evidence type="ECO:0000313" key="3">
    <source>
        <dbReference type="Proteomes" id="UP001066276"/>
    </source>
</evidence>
<organism evidence="2 3">
    <name type="scientific">Pleurodeles waltl</name>
    <name type="common">Iberian ribbed newt</name>
    <dbReference type="NCBI Taxonomy" id="8319"/>
    <lineage>
        <taxon>Eukaryota</taxon>
        <taxon>Metazoa</taxon>
        <taxon>Chordata</taxon>
        <taxon>Craniata</taxon>
        <taxon>Vertebrata</taxon>
        <taxon>Euteleostomi</taxon>
        <taxon>Amphibia</taxon>
        <taxon>Batrachia</taxon>
        <taxon>Caudata</taxon>
        <taxon>Salamandroidea</taxon>
        <taxon>Salamandridae</taxon>
        <taxon>Pleurodelinae</taxon>
        <taxon>Pleurodeles</taxon>
    </lineage>
</organism>
<proteinExistence type="predicted"/>
<evidence type="ECO:0000313" key="2">
    <source>
        <dbReference type="EMBL" id="KAJ1194005.1"/>
    </source>
</evidence>
<evidence type="ECO:0000256" key="1">
    <source>
        <dbReference type="SAM" id="MobiDB-lite"/>
    </source>
</evidence>
<sequence length="201" mass="22173">MCTKGHPMQTPRLNCYISSPFTPPTFSHLCFQHRCSLVYALKPSTNVLRLCFHLVPISSPAFQGPLAAGKRPNVYVLAQYKTPTIDPLLLPWSSAYRDSITSVCSRWRPHTPGRQHVSTEDTAHACTARAPAKTTDPDSSVHRLLTQLSGRLLTHHRRCIYGNPKGASREPRGSPARSPARSLCRRPGTALVSRSHPGSCL</sequence>
<gene>
    <name evidence="2" type="ORF">NDU88_003300</name>
</gene>